<dbReference type="SFLD" id="SFLDS00005">
    <property type="entry name" value="Isoprenoid_Synthase_Type_I"/>
    <property type="match status" value="1"/>
</dbReference>
<dbReference type="InterPro" id="IPR050148">
    <property type="entry name" value="Terpene_synthase-like"/>
</dbReference>
<dbReference type="SUPFAM" id="SSF48239">
    <property type="entry name" value="Terpenoid cyclases/Protein prenyltransferases"/>
    <property type="match status" value="1"/>
</dbReference>
<evidence type="ECO:0000256" key="2">
    <source>
        <dbReference type="ARBA" id="ARBA00004721"/>
    </source>
</evidence>
<dbReference type="InterPro" id="IPR005630">
    <property type="entry name" value="Terpene_synthase_metal-bd"/>
</dbReference>
<feature type="domain" description="Terpene synthase N-terminal" evidence="4">
    <location>
        <begin position="74"/>
        <end position="247"/>
    </location>
</feature>
<dbReference type="KEGG" id="cann:107851684"/>
<evidence type="ECO:0000256" key="3">
    <source>
        <dbReference type="ARBA" id="ARBA00022723"/>
    </source>
</evidence>
<dbReference type="OrthoDB" id="1877784at2759"/>
<dbReference type="GO" id="GO:0016102">
    <property type="term" value="P:diterpenoid biosynthetic process"/>
    <property type="evidence" value="ECO:0007669"/>
    <property type="project" value="InterPro"/>
</dbReference>
<protein>
    <submittedName>
        <fullName evidence="6">Vetispiradiene synthase 1</fullName>
    </submittedName>
</protein>
<accession>A0A1U8EYH7</accession>
<dbReference type="CDD" id="cd00684">
    <property type="entry name" value="Terpene_cyclase_plant_C1"/>
    <property type="match status" value="1"/>
</dbReference>
<dbReference type="InterPro" id="IPR001906">
    <property type="entry name" value="Terpene_synth_N"/>
</dbReference>
<reference evidence="6 7" key="1">
    <citation type="journal article" date="2014" name="Nat. Genet.">
        <title>Genome sequence of the hot pepper provides insights into the evolution of pungency in Capsicum species.</title>
        <authorList>
            <person name="Kim S."/>
            <person name="Park M."/>
            <person name="Yeom S.I."/>
            <person name="Kim Y.M."/>
            <person name="Lee J.M."/>
            <person name="Lee H.A."/>
            <person name="Seo E."/>
            <person name="Choi J."/>
            <person name="Cheong K."/>
            <person name="Kim K.T."/>
            <person name="Jung K."/>
            <person name="Lee G.W."/>
            <person name="Oh S.K."/>
            <person name="Bae C."/>
            <person name="Kim S.B."/>
            <person name="Lee H.Y."/>
            <person name="Kim S.Y."/>
            <person name="Kim M.S."/>
            <person name="Kang B.C."/>
            <person name="Jo Y.D."/>
            <person name="Yang H.B."/>
            <person name="Jeong H.J."/>
            <person name="Kang W.H."/>
            <person name="Kwon J.K."/>
            <person name="Shin C."/>
            <person name="Lim J.Y."/>
            <person name="Park J.H."/>
            <person name="Huh J.H."/>
            <person name="Kim J.S."/>
            <person name="Kim B.D."/>
            <person name="Cohen O."/>
            <person name="Paran I."/>
            <person name="Suh M.C."/>
            <person name="Lee S.B."/>
            <person name="Kim Y.K."/>
            <person name="Shin Y."/>
            <person name="Noh S.J."/>
            <person name="Park J."/>
            <person name="Seo Y.S."/>
            <person name="Kwon S.Y."/>
            <person name="Kim H.A."/>
            <person name="Park J.M."/>
            <person name="Kim H.J."/>
            <person name="Choi S.B."/>
            <person name="Bosland P.W."/>
            <person name="Reeves G."/>
            <person name="Jo S.H."/>
            <person name="Lee B.W."/>
            <person name="Cho H.T."/>
            <person name="Choi H.S."/>
            <person name="Lee M.S."/>
            <person name="Yu Y."/>
            <person name="Do Choi Y."/>
            <person name="Park B.S."/>
            <person name="van Deynze A."/>
            <person name="Ashrafi H."/>
            <person name="Hill T."/>
            <person name="Kim W.T."/>
            <person name="Pai H.S."/>
            <person name="Ahn H.K."/>
            <person name="Yeam I."/>
            <person name="Giovannoni J.J."/>
            <person name="Rose J.K."/>
            <person name="Sorensen I."/>
            <person name="Lee S.J."/>
            <person name="Kim R.W."/>
            <person name="Choi I.Y."/>
            <person name="Choi B.S."/>
            <person name="Lim J.S."/>
            <person name="Lee Y.H."/>
            <person name="Choi D."/>
        </authorList>
    </citation>
    <scope>NUCLEOTIDE SEQUENCE [LARGE SCALE GENOMIC DNA]</scope>
    <source>
        <strain evidence="7">cv. CM334</strain>
    </source>
</reference>
<comment type="pathway">
    <text evidence="2">Secondary metabolite biosynthesis; terpenoid biosynthesis.</text>
</comment>
<comment type="cofactor">
    <cofactor evidence="1">
        <name>Mg(2+)</name>
        <dbReference type="ChEBI" id="CHEBI:18420"/>
    </cofactor>
</comment>
<dbReference type="PANTHER" id="PTHR31225">
    <property type="entry name" value="OS04G0344100 PROTEIN-RELATED"/>
    <property type="match status" value="1"/>
</dbReference>
<dbReference type="GO" id="GO:0010333">
    <property type="term" value="F:terpene synthase activity"/>
    <property type="evidence" value="ECO:0000318"/>
    <property type="project" value="GO_Central"/>
</dbReference>
<keyword evidence="3" id="KW-0479">Metal-binding</keyword>
<dbReference type="FunFam" id="1.50.10.130:FF:000001">
    <property type="entry name" value="Isoprene synthase, chloroplastic"/>
    <property type="match status" value="1"/>
</dbReference>
<dbReference type="STRING" id="4072.A0A1U8EYH7"/>
<dbReference type="Gramene" id="PHT65652">
    <property type="protein sequence ID" value="PHT65652"/>
    <property type="gene ID" value="T459_30077"/>
</dbReference>
<feature type="domain" description="Terpene synthase metal-binding" evidence="5">
    <location>
        <begin position="304"/>
        <end position="541"/>
    </location>
</feature>
<evidence type="ECO:0000313" key="6">
    <source>
        <dbReference type="EMBL" id="PHT65652.1"/>
    </source>
</evidence>
<dbReference type="InterPro" id="IPR036965">
    <property type="entry name" value="Terpene_synth_N_sf"/>
</dbReference>
<dbReference type="InterPro" id="IPR008949">
    <property type="entry name" value="Isoprenoid_synthase_dom_sf"/>
</dbReference>
<dbReference type="Gene3D" id="1.10.600.10">
    <property type="entry name" value="Farnesyl Diphosphate Synthase"/>
    <property type="match status" value="1"/>
</dbReference>
<dbReference type="SUPFAM" id="SSF48576">
    <property type="entry name" value="Terpenoid synthases"/>
    <property type="match status" value="1"/>
</dbReference>
<evidence type="ECO:0000259" key="5">
    <source>
        <dbReference type="Pfam" id="PF03936"/>
    </source>
</evidence>
<evidence type="ECO:0000313" key="7">
    <source>
        <dbReference type="Proteomes" id="UP000222542"/>
    </source>
</evidence>
<dbReference type="Gene3D" id="1.50.10.130">
    <property type="entry name" value="Terpene synthase, N-terminal domain"/>
    <property type="match status" value="1"/>
</dbReference>
<dbReference type="GO" id="GO:0046246">
    <property type="term" value="P:terpene biosynthetic process"/>
    <property type="evidence" value="ECO:0000318"/>
    <property type="project" value="GO_Central"/>
</dbReference>
<dbReference type="SFLD" id="SFLDG01019">
    <property type="entry name" value="Terpene_Cyclase_Like_1_C_Termi"/>
    <property type="match status" value="1"/>
</dbReference>
<dbReference type="UniPathway" id="UPA00213"/>
<name>A0A1U8EYH7_CAPAN</name>
<keyword evidence="7" id="KW-1185">Reference proteome</keyword>
<dbReference type="Pfam" id="PF01397">
    <property type="entry name" value="Terpene_synth"/>
    <property type="match status" value="1"/>
</dbReference>
<evidence type="ECO:0000259" key="4">
    <source>
        <dbReference type="Pfam" id="PF01397"/>
    </source>
</evidence>
<dbReference type="AlphaFoldDB" id="A0A1U8EYH7"/>
<proteinExistence type="predicted"/>
<dbReference type="OMA" id="RDNLEYP"/>
<evidence type="ECO:0000256" key="1">
    <source>
        <dbReference type="ARBA" id="ARBA00001946"/>
    </source>
</evidence>
<dbReference type="PANTHER" id="PTHR31225:SF249">
    <property type="entry name" value="VETISPIRADIENE SYNTHASE 3-LIKE"/>
    <property type="match status" value="1"/>
</dbReference>
<dbReference type="EMBL" id="AYRZ02000012">
    <property type="protein sequence ID" value="PHT65652.1"/>
    <property type="molecule type" value="Genomic_DNA"/>
</dbReference>
<sequence length="600" mass="69670">MATITSLKGNHIWPRIAMHRRTNFVGKPAALVFGKRPIQARVKLHLDVSTVVSLNVDHQDEVGRPKTNFAPCMWGDTFSYCTILLDNQVIEENIEEIKTLKEEVWHRIMSSEKDIIEKMSLIDTLERLGISYHFEEEIEDQLSNMFDLNVIHEEDDLYNVALYFRLFRQHGYPISSDHFNQFKDNNGKFKEALLTDAKGLLSLYEAAYVRKHGDDILDEALIFAKSHLERITPILESTLEKQVTHALMQPLHKGLPRIEAHFNISIYEECGSRNDKLLRFAKLDYNLLQLLHKKELSELTLWWKDLKLVSELPYIRDRIVECFLCAIGVYFEPQYSQARIMLTKCIVMLSVLDDTYDSYGTLDELLLFTKAVERWDLSEIDRLPSYMKTIYSTLLNLFKDYDIEVKELNTFNGVCYVKEAMKETVRSYYIEAKWFIKGNVPLFEEYLNNALITGAFYLLVPASLLGMRSTSKASFDWILNKPKILLASAIVGRVVDDIASYKVEKERGQLVTGIECYMKEHNLSIEEVNEKLFKLVENAWKALNKELIKPTSMSAEVQMRIVNFTRIPDVVYKNNQDGYSDPKYNLKPLVESLLVHPIHM</sequence>
<dbReference type="GO" id="GO:0000287">
    <property type="term" value="F:magnesium ion binding"/>
    <property type="evidence" value="ECO:0007669"/>
    <property type="project" value="InterPro"/>
</dbReference>
<dbReference type="InterPro" id="IPR034741">
    <property type="entry name" value="Terpene_cyclase-like_1_C"/>
</dbReference>
<dbReference type="InterPro" id="IPR044814">
    <property type="entry name" value="Terpene_cyclase_plant_C1"/>
</dbReference>
<dbReference type="SMR" id="A0A1U8EYH7"/>
<dbReference type="FunFam" id="1.10.600.10:FF:000007">
    <property type="entry name" value="Isoprene synthase, chloroplastic"/>
    <property type="match status" value="1"/>
</dbReference>
<gene>
    <name evidence="6" type="ORF">T459_30077</name>
</gene>
<dbReference type="Pfam" id="PF03936">
    <property type="entry name" value="Terpene_synth_C"/>
    <property type="match status" value="1"/>
</dbReference>
<reference evidence="6 7" key="2">
    <citation type="journal article" date="2017" name="Genome Biol.">
        <title>New reference genome sequences of hot pepper reveal the massive evolution of plant disease-resistance genes by retroduplication.</title>
        <authorList>
            <person name="Kim S."/>
            <person name="Park J."/>
            <person name="Yeom S.I."/>
            <person name="Kim Y.M."/>
            <person name="Seo E."/>
            <person name="Kim K.T."/>
            <person name="Kim M.S."/>
            <person name="Lee J.M."/>
            <person name="Cheong K."/>
            <person name="Shin H.S."/>
            <person name="Kim S.B."/>
            <person name="Han K."/>
            <person name="Lee J."/>
            <person name="Park M."/>
            <person name="Lee H.A."/>
            <person name="Lee H.Y."/>
            <person name="Lee Y."/>
            <person name="Oh S."/>
            <person name="Lee J.H."/>
            <person name="Choi E."/>
            <person name="Choi E."/>
            <person name="Lee S.E."/>
            <person name="Jeon J."/>
            <person name="Kim H."/>
            <person name="Choi G."/>
            <person name="Song H."/>
            <person name="Lee J."/>
            <person name="Lee S.C."/>
            <person name="Kwon J.K."/>
            <person name="Lee H.Y."/>
            <person name="Koo N."/>
            <person name="Hong Y."/>
            <person name="Kim R.W."/>
            <person name="Kang W.H."/>
            <person name="Huh J.H."/>
            <person name="Kang B.C."/>
            <person name="Yang T.J."/>
            <person name="Lee Y.H."/>
            <person name="Bennetzen J.L."/>
            <person name="Choi D."/>
        </authorList>
    </citation>
    <scope>NUCLEOTIDE SEQUENCE [LARGE SCALE GENOMIC DNA]</scope>
    <source>
        <strain evidence="7">cv. CM334</strain>
    </source>
</reference>
<dbReference type="InterPro" id="IPR008930">
    <property type="entry name" value="Terpenoid_cyclase/PrenylTrfase"/>
</dbReference>
<dbReference type="Proteomes" id="UP000222542">
    <property type="component" value="Unassembled WGS sequence"/>
</dbReference>
<comment type="caution">
    <text evidence="6">The sequence shown here is derived from an EMBL/GenBank/DDBJ whole genome shotgun (WGS) entry which is preliminary data.</text>
</comment>
<organism evidence="6 7">
    <name type="scientific">Capsicum annuum</name>
    <name type="common">Capsicum pepper</name>
    <dbReference type="NCBI Taxonomy" id="4072"/>
    <lineage>
        <taxon>Eukaryota</taxon>
        <taxon>Viridiplantae</taxon>
        <taxon>Streptophyta</taxon>
        <taxon>Embryophyta</taxon>
        <taxon>Tracheophyta</taxon>
        <taxon>Spermatophyta</taxon>
        <taxon>Magnoliopsida</taxon>
        <taxon>eudicotyledons</taxon>
        <taxon>Gunneridae</taxon>
        <taxon>Pentapetalae</taxon>
        <taxon>asterids</taxon>
        <taxon>lamiids</taxon>
        <taxon>Solanales</taxon>
        <taxon>Solanaceae</taxon>
        <taxon>Solanoideae</taxon>
        <taxon>Capsiceae</taxon>
        <taxon>Capsicum</taxon>
    </lineage>
</organism>